<evidence type="ECO:0000313" key="2">
    <source>
        <dbReference type="EMBL" id="MRX56384.1"/>
    </source>
</evidence>
<name>A0A6I2MG96_9BACI</name>
<feature type="transmembrane region" description="Helical" evidence="1">
    <location>
        <begin position="36"/>
        <end position="58"/>
    </location>
</feature>
<keyword evidence="1" id="KW-0472">Membrane</keyword>
<keyword evidence="3" id="KW-1185">Reference proteome</keyword>
<accession>A0A6I2MG96</accession>
<feature type="transmembrane region" description="Helical" evidence="1">
    <location>
        <begin position="7"/>
        <end position="24"/>
    </location>
</feature>
<evidence type="ECO:0000256" key="1">
    <source>
        <dbReference type="SAM" id="Phobius"/>
    </source>
</evidence>
<proteinExistence type="predicted"/>
<dbReference type="AlphaFoldDB" id="A0A6I2MG96"/>
<dbReference type="EMBL" id="WKKF01000011">
    <property type="protein sequence ID" value="MRX56384.1"/>
    <property type="molecule type" value="Genomic_DNA"/>
</dbReference>
<protein>
    <submittedName>
        <fullName evidence="2">Uncharacterized protein</fullName>
    </submittedName>
</protein>
<organism evidence="2 3">
    <name type="scientific">Metabacillus idriensis</name>
    <dbReference type="NCBI Taxonomy" id="324768"/>
    <lineage>
        <taxon>Bacteria</taxon>
        <taxon>Bacillati</taxon>
        <taxon>Bacillota</taxon>
        <taxon>Bacilli</taxon>
        <taxon>Bacillales</taxon>
        <taxon>Bacillaceae</taxon>
        <taxon>Metabacillus</taxon>
    </lineage>
</organism>
<sequence>MNLSYPLMLMTFLLSIIHFLYGYFEAIRISNEEDLVSGWSVIFSIPLAFVFAYFAAVFHQQISPH</sequence>
<reference evidence="2 3" key="1">
    <citation type="submission" date="2019-11" db="EMBL/GenBank/DDBJ databases">
        <title>Bacillus idriensis genome.</title>
        <authorList>
            <person name="Konopka E.N."/>
            <person name="Newman J.D."/>
        </authorList>
    </citation>
    <scope>NUCLEOTIDE SEQUENCE [LARGE SCALE GENOMIC DNA]</scope>
    <source>
        <strain evidence="2 3">DSM 19097</strain>
    </source>
</reference>
<dbReference type="Proteomes" id="UP000441585">
    <property type="component" value="Unassembled WGS sequence"/>
</dbReference>
<dbReference type="RefSeq" id="WP_070875768.1">
    <property type="nucleotide sequence ID" value="NZ_CAJFZX010000009.1"/>
</dbReference>
<keyword evidence="1" id="KW-0812">Transmembrane</keyword>
<comment type="caution">
    <text evidence="2">The sequence shown here is derived from an EMBL/GenBank/DDBJ whole genome shotgun (WGS) entry which is preliminary data.</text>
</comment>
<gene>
    <name evidence="2" type="ORF">GJU41_20695</name>
</gene>
<evidence type="ECO:0000313" key="3">
    <source>
        <dbReference type="Proteomes" id="UP000441585"/>
    </source>
</evidence>
<keyword evidence="1" id="KW-1133">Transmembrane helix</keyword>